<keyword evidence="2" id="KW-1133">Transmembrane helix</keyword>
<sequence length="800" mass="92371">MRKDEAKFITEFLSEAGTKVENNDYFGYVLLDNYAIWAVADGFDEEEGAKVAARIAVESVIEYFMLCPRFNYDVIKEMMDYANLKVKEKQEEAQKYSLMHTSLLIVISNYNSILYGNVGNTRFYHIRGGYIVSQSKDDTIAQLLVDEEALNVSDIRFHRQRNDLLQAIGDFGKINPNIIRSPVELMEKDIFCLTTVGFWENIDEHDMENDLSRFEDKKQWLNSLEKRILASLRDNIENYTIAQVEVQAVASPEPMEKDRSKIIKKILLIIMIVVVIILFIVIWNVKRRNGILQAATQYEKLADEEILKKNFNNSIDNLKLEIGEYEKLKPKSRGVIGFFTNAEKKRNDANKKIDEINKKIGETEKIKEAFSDINEGNDLFNNGNYDEANEKYQQAKYNLNDNTYKRDELNTEEILVTLDSRINSGVKLKEAKALEIAGDNAVNEGSYNLAKVSYRNAADMYLANGKADYVSQIEKKIEEISDKEKTAYNGAMLAENKGDSLAQSNINSSREAYYQARQMYQVLGDTVKVGEVDNKIQELNSQQNADLQTANNLVQEGLSQITANNPAQAISILTQAKNIYQKMKDTNNVNTVGKYINQAQEFIKFESQNVEKLKAQKLEYSEKLKSQETEYSEKLKQQEIQLQQQLQAKEMEIKVQQEQMEQERQKREEISRKIENALNLEMQADQLAIDEKFEESIAKYEETKKILEEVNTDGNFGNQVAKIEGLNKKIEKIEGYLLKKNGEEDLKNKRWKDAVEKLTQAKEKLEKSGTKQNEIAEIEKKLKKAEKKANKKWWQFWKIF</sequence>
<evidence type="ECO:0000313" key="5">
    <source>
        <dbReference type="Proteomes" id="UP000070483"/>
    </source>
</evidence>
<dbReference type="SMART" id="SM00332">
    <property type="entry name" value="PP2Cc"/>
    <property type="match status" value="1"/>
</dbReference>
<keyword evidence="2" id="KW-0812">Transmembrane</keyword>
<accession>A0A134AJQ4</accession>
<comment type="caution">
    <text evidence="4">The sequence shown here is derived from an EMBL/GenBank/DDBJ whole genome shotgun (WGS) entry which is preliminary data.</text>
</comment>
<feature type="domain" description="PPM-type phosphatase" evidence="3">
    <location>
        <begin position="1"/>
        <end position="244"/>
    </location>
</feature>
<dbReference type="InterPro" id="IPR001932">
    <property type="entry name" value="PPM-type_phosphatase-like_dom"/>
</dbReference>
<protein>
    <submittedName>
        <fullName evidence="4">Tetratricopeptide repeat protein</fullName>
    </submittedName>
</protein>
<dbReference type="Proteomes" id="UP000070483">
    <property type="component" value="Unassembled WGS sequence"/>
</dbReference>
<organism evidence="4 5">
    <name type="scientific">Leptotrichia wadei</name>
    <dbReference type="NCBI Taxonomy" id="157687"/>
    <lineage>
        <taxon>Bacteria</taxon>
        <taxon>Fusobacteriati</taxon>
        <taxon>Fusobacteriota</taxon>
        <taxon>Fusobacteriia</taxon>
        <taxon>Fusobacteriales</taxon>
        <taxon>Leptotrichiaceae</taxon>
        <taxon>Leptotrichia</taxon>
    </lineage>
</organism>
<keyword evidence="2" id="KW-0472">Membrane</keyword>
<feature type="coiled-coil region" evidence="1">
    <location>
        <begin position="748"/>
        <end position="788"/>
    </location>
</feature>
<dbReference type="EMBL" id="LSDD01000056">
    <property type="protein sequence ID" value="KXB67963.1"/>
    <property type="molecule type" value="Genomic_DNA"/>
</dbReference>
<dbReference type="Gene3D" id="3.60.40.10">
    <property type="entry name" value="PPM-type phosphatase domain"/>
    <property type="match status" value="1"/>
</dbReference>
<reference evidence="5" key="1">
    <citation type="submission" date="2016-01" db="EMBL/GenBank/DDBJ databases">
        <authorList>
            <person name="Mitreva M."/>
            <person name="Pepin K.H."/>
            <person name="Mihindukulasuriya K.A."/>
            <person name="Fulton R."/>
            <person name="Fronick C."/>
            <person name="O'Laughlin M."/>
            <person name="Miner T."/>
            <person name="Herter B."/>
            <person name="Rosa B.A."/>
            <person name="Cordes M."/>
            <person name="Tomlinson C."/>
            <person name="Wollam A."/>
            <person name="Palsikar V.B."/>
            <person name="Mardis E.R."/>
            <person name="Wilson R.K."/>
        </authorList>
    </citation>
    <scope>NUCLEOTIDE SEQUENCE [LARGE SCALE GENOMIC DNA]</scope>
    <source>
        <strain evidence="5">KA00185</strain>
    </source>
</reference>
<dbReference type="AlphaFoldDB" id="A0A134AJQ4"/>
<dbReference type="RefSeq" id="WP_060917671.1">
    <property type="nucleotide sequence ID" value="NZ_KQ960046.1"/>
</dbReference>
<gene>
    <name evidence="4" type="ORF">HMPREF3180_00827</name>
</gene>
<dbReference type="InterPro" id="IPR036457">
    <property type="entry name" value="PPM-type-like_dom_sf"/>
</dbReference>
<keyword evidence="5" id="KW-1185">Reference proteome</keyword>
<feature type="transmembrane region" description="Helical" evidence="2">
    <location>
        <begin position="266"/>
        <end position="285"/>
    </location>
</feature>
<evidence type="ECO:0000256" key="1">
    <source>
        <dbReference type="SAM" id="Coils"/>
    </source>
</evidence>
<name>A0A134AJQ4_9FUSO</name>
<dbReference type="OrthoDB" id="9801841at2"/>
<evidence type="ECO:0000256" key="2">
    <source>
        <dbReference type="SAM" id="Phobius"/>
    </source>
</evidence>
<dbReference type="Pfam" id="PF13672">
    <property type="entry name" value="PP2C_2"/>
    <property type="match status" value="1"/>
</dbReference>
<evidence type="ECO:0000259" key="3">
    <source>
        <dbReference type="SMART" id="SM00332"/>
    </source>
</evidence>
<evidence type="ECO:0000313" key="4">
    <source>
        <dbReference type="EMBL" id="KXB67963.1"/>
    </source>
</evidence>
<dbReference type="PATRIC" id="fig|157687.3.peg.824"/>
<proteinExistence type="predicted"/>
<feature type="coiled-coil region" evidence="1">
    <location>
        <begin position="301"/>
        <end position="366"/>
    </location>
</feature>
<feature type="coiled-coil region" evidence="1">
    <location>
        <begin position="596"/>
        <end position="710"/>
    </location>
</feature>
<dbReference type="STRING" id="157687.HMPREF3180_00827"/>
<dbReference type="SUPFAM" id="SSF81606">
    <property type="entry name" value="PP2C-like"/>
    <property type="match status" value="1"/>
</dbReference>
<keyword evidence="1" id="KW-0175">Coiled coil</keyword>